<accession>A0A833VU56</accession>
<protein>
    <submittedName>
        <fullName evidence="1">Putative DDE superfamily endonuclease domain-containing protein</fullName>
    </submittedName>
</protein>
<dbReference type="Gene3D" id="3.30.420.10">
    <property type="entry name" value="Ribonuclease H-like superfamily/Ribonuclease H"/>
    <property type="match status" value="1"/>
</dbReference>
<organism evidence="1 2">
    <name type="scientific">Phytophthora infestans</name>
    <name type="common">Potato late blight agent</name>
    <name type="synonym">Botrytis infestans</name>
    <dbReference type="NCBI Taxonomy" id="4787"/>
    <lineage>
        <taxon>Eukaryota</taxon>
        <taxon>Sar</taxon>
        <taxon>Stramenopiles</taxon>
        <taxon>Oomycota</taxon>
        <taxon>Peronosporomycetes</taxon>
        <taxon>Peronosporales</taxon>
        <taxon>Peronosporaceae</taxon>
        <taxon>Phytophthora</taxon>
    </lineage>
</organism>
<dbReference type="Proteomes" id="UP000602510">
    <property type="component" value="Unassembled WGS sequence"/>
</dbReference>
<dbReference type="EMBL" id="WSZM01000968">
    <property type="protein sequence ID" value="KAF4028774.1"/>
    <property type="molecule type" value="Genomic_DNA"/>
</dbReference>
<evidence type="ECO:0000313" key="1">
    <source>
        <dbReference type="EMBL" id="KAF4028774.1"/>
    </source>
</evidence>
<keyword evidence="2" id="KW-1185">Reference proteome</keyword>
<dbReference type="AlphaFoldDB" id="A0A833VU56"/>
<keyword evidence="1" id="KW-0255">Endonuclease</keyword>
<keyword evidence="1" id="KW-0540">Nuclease</keyword>
<dbReference type="InterPro" id="IPR036397">
    <property type="entry name" value="RNaseH_sf"/>
</dbReference>
<gene>
    <name evidence="1" type="ORF">GN244_ATG19538</name>
</gene>
<keyword evidence="1" id="KW-0378">Hydrolase</keyword>
<proteinExistence type="predicted"/>
<evidence type="ECO:0000313" key="2">
    <source>
        <dbReference type="Proteomes" id="UP000602510"/>
    </source>
</evidence>
<sequence>MAGMVFSPTATIPILLDLVELFRPPKRYQVTEIAAQYDHLVFFTPPYHPTLQPIELIWGIVKGRIARAPPKNANDAVKKVREGLGDCEGEWLKIYRHVQKKEDVYLKADKLH</sequence>
<dbReference type="GO" id="GO:0004519">
    <property type="term" value="F:endonuclease activity"/>
    <property type="evidence" value="ECO:0007669"/>
    <property type="project" value="UniProtKB-KW"/>
</dbReference>
<comment type="caution">
    <text evidence="1">The sequence shown here is derived from an EMBL/GenBank/DDBJ whole genome shotgun (WGS) entry which is preliminary data.</text>
</comment>
<dbReference type="GO" id="GO:0003676">
    <property type="term" value="F:nucleic acid binding"/>
    <property type="evidence" value="ECO:0007669"/>
    <property type="project" value="InterPro"/>
</dbReference>
<name>A0A833VU56_PHYIN</name>
<reference evidence="1" key="1">
    <citation type="submission" date="2020-04" db="EMBL/GenBank/DDBJ databases">
        <title>Hybrid Assembly of Korean Phytophthora infestans isolates.</title>
        <authorList>
            <person name="Prokchorchik M."/>
            <person name="Lee Y."/>
            <person name="Seo J."/>
            <person name="Cho J.-H."/>
            <person name="Park Y.-E."/>
            <person name="Jang D.-C."/>
            <person name="Im J.-S."/>
            <person name="Choi J.-G."/>
            <person name="Park H.-J."/>
            <person name="Lee G.-B."/>
            <person name="Lee Y.-G."/>
            <person name="Hong S.-Y."/>
            <person name="Cho K."/>
            <person name="Sohn K.H."/>
        </authorList>
    </citation>
    <scope>NUCLEOTIDE SEQUENCE</scope>
    <source>
        <strain evidence="1">KR_1_A1</strain>
    </source>
</reference>